<feature type="transmembrane region" description="Helical" evidence="1">
    <location>
        <begin position="6"/>
        <end position="29"/>
    </location>
</feature>
<dbReference type="EMBL" id="DYDO01000002">
    <property type="protein sequence ID" value="DBA31756.1"/>
    <property type="molecule type" value="Genomic_DNA"/>
</dbReference>
<keyword evidence="1" id="KW-1133">Transmembrane helix</keyword>
<keyword evidence="3" id="KW-1185">Reference proteome</keyword>
<evidence type="ECO:0000313" key="2">
    <source>
        <dbReference type="EMBL" id="DBA31756.1"/>
    </source>
</evidence>
<gene>
    <name evidence="2" type="ORF">GDO54_007537</name>
</gene>
<organism evidence="2 3">
    <name type="scientific">Pyxicephalus adspersus</name>
    <name type="common">African bullfrog</name>
    <dbReference type="NCBI Taxonomy" id="30357"/>
    <lineage>
        <taxon>Eukaryota</taxon>
        <taxon>Metazoa</taxon>
        <taxon>Chordata</taxon>
        <taxon>Craniata</taxon>
        <taxon>Vertebrata</taxon>
        <taxon>Euteleostomi</taxon>
        <taxon>Amphibia</taxon>
        <taxon>Batrachia</taxon>
        <taxon>Anura</taxon>
        <taxon>Neobatrachia</taxon>
        <taxon>Ranoidea</taxon>
        <taxon>Pyxicephalidae</taxon>
        <taxon>Pyxicephalinae</taxon>
        <taxon>Pyxicephalus</taxon>
    </lineage>
</organism>
<keyword evidence="1" id="KW-0472">Membrane</keyword>
<keyword evidence="1" id="KW-0812">Transmembrane</keyword>
<reference evidence="2" key="1">
    <citation type="thesis" date="2020" institute="ProQuest LLC" country="789 East Eisenhower Parkway, Ann Arbor, MI, USA">
        <title>Comparative Genomics and Chromosome Evolution.</title>
        <authorList>
            <person name="Mudd A.B."/>
        </authorList>
    </citation>
    <scope>NUCLEOTIDE SEQUENCE</scope>
    <source>
        <strain evidence="2">1538</strain>
        <tissue evidence="2">Blood</tissue>
    </source>
</reference>
<proteinExistence type="predicted"/>
<dbReference type="Proteomes" id="UP001181693">
    <property type="component" value="Unassembled WGS sequence"/>
</dbReference>
<name>A0AAV3AJX0_PYXAD</name>
<accession>A0AAV3AJX0</accession>
<comment type="caution">
    <text evidence="2">The sequence shown here is derived from an EMBL/GenBank/DDBJ whole genome shotgun (WGS) entry which is preliminary data.</text>
</comment>
<evidence type="ECO:0000256" key="1">
    <source>
        <dbReference type="SAM" id="Phobius"/>
    </source>
</evidence>
<protein>
    <submittedName>
        <fullName evidence="2">Uncharacterized protein</fullName>
    </submittedName>
</protein>
<evidence type="ECO:0000313" key="3">
    <source>
        <dbReference type="Proteomes" id="UP001181693"/>
    </source>
</evidence>
<dbReference type="AlphaFoldDB" id="A0AAV3AJX0"/>
<sequence>MQDCLFNFTLIPSMGSVVVGILAATIYIYTPGVLSSYMGHSTCLVSALEAEGESRGGLVFSNPHRELE</sequence>